<comment type="similarity">
    <text evidence="1">Belongs to the peptidase S1 family.</text>
</comment>
<dbReference type="Pfam" id="PF00089">
    <property type="entry name" value="Trypsin"/>
    <property type="match status" value="1"/>
</dbReference>
<dbReference type="RefSeq" id="WP_147142375.1">
    <property type="nucleotide sequence ID" value="NZ_BJXA01000102.1"/>
</dbReference>
<dbReference type="GO" id="GO:0006508">
    <property type="term" value="P:proteolysis"/>
    <property type="evidence" value="ECO:0007669"/>
    <property type="project" value="UniProtKB-KW"/>
</dbReference>
<name>A0A511MSX4_9NOCA</name>
<evidence type="ECO:0000313" key="4">
    <source>
        <dbReference type="EMBL" id="GEM43541.1"/>
    </source>
</evidence>
<dbReference type="Proteomes" id="UP000321424">
    <property type="component" value="Unassembled WGS sequence"/>
</dbReference>
<dbReference type="PROSITE" id="PS50240">
    <property type="entry name" value="TRYPSIN_DOM"/>
    <property type="match status" value="1"/>
</dbReference>
<proteinExistence type="inferred from homology"/>
<dbReference type="PANTHER" id="PTHR24276">
    <property type="entry name" value="POLYSERASE-RELATED"/>
    <property type="match status" value="1"/>
</dbReference>
<organism evidence="4 5">
    <name type="scientific">Nocardia ninae NBRC 108245</name>
    <dbReference type="NCBI Taxonomy" id="1210091"/>
    <lineage>
        <taxon>Bacteria</taxon>
        <taxon>Bacillati</taxon>
        <taxon>Actinomycetota</taxon>
        <taxon>Actinomycetes</taxon>
        <taxon>Mycobacteriales</taxon>
        <taxon>Nocardiaceae</taxon>
        <taxon>Nocardia</taxon>
    </lineage>
</organism>
<evidence type="ECO:0000256" key="2">
    <source>
        <dbReference type="ARBA" id="ARBA00023157"/>
    </source>
</evidence>
<dbReference type="InterPro" id="IPR018114">
    <property type="entry name" value="TRYPSIN_HIS"/>
</dbReference>
<dbReference type="InterPro" id="IPR001314">
    <property type="entry name" value="Peptidase_S1A"/>
</dbReference>
<dbReference type="AlphaFoldDB" id="A0A511MSX4"/>
<dbReference type="PROSITE" id="PS00134">
    <property type="entry name" value="TRYPSIN_HIS"/>
    <property type="match status" value="1"/>
</dbReference>
<keyword evidence="2" id="KW-1015">Disulfide bond</keyword>
<evidence type="ECO:0000256" key="1">
    <source>
        <dbReference type="ARBA" id="ARBA00007664"/>
    </source>
</evidence>
<dbReference type="InterPro" id="IPR009003">
    <property type="entry name" value="Peptidase_S1_PA"/>
</dbReference>
<dbReference type="CDD" id="cd00190">
    <property type="entry name" value="Tryp_SPc"/>
    <property type="match status" value="1"/>
</dbReference>
<dbReference type="InterPro" id="IPR043504">
    <property type="entry name" value="Peptidase_S1_PA_chymotrypsin"/>
</dbReference>
<evidence type="ECO:0000313" key="5">
    <source>
        <dbReference type="Proteomes" id="UP000321424"/>
    </source>
</evidence>
<feature type="domain" description="Peptidase S1" evidence="3">
    <location>
        <begin position="28"/>
        <end position="249"/>
    </location>
</feature>
<accession>A0A511MSX4</accession>
<dbReference type="Gene3D" id="2.40.10.10">
    <property type="entry name" value="Trypsin-like serine proteases"/>
    <property type="match status" value="1"/>
</dbReference>
<dbReference type="PRINTS" id="PR00722">
    <property type="entry name" value="CHYMOTRYPSIN"/>
</dbReference>
<keyword evidence="4" id="KW-0378">Hydrolase</keyword>
<dbReference type="SMART" id="SM00020">
    <property type="entry name" value="Tryp_SPc"/>
    <property type="match status" value="1"/>
</dbReference>
<dbReference type="GO" id="GO:0004252">
    <property type="term" value="F:serine-type endopeptidase activity"/>
    <property type="evidence" value="ECO:0007669"/>
    <property type="project" value="InterPro"/>
</dbReference>
<dbReference type="PANTHER" id="PTHR24276:SF98">
    <property type="entry name" value="FI18310P1-RELATED"/>
    <property type="match status" value="1"/>
</dbReference>
<dbReference type="OrthoDB" id="9815928at2"/>
<dbReference type="SUPFAM" id="SSF50494">
    <property type="entry name" value="Trypsin-like serine proteases"/>
    <property type="match status" value="1"/>
</dbReference>
<dbReference type="InterPro" id="IPR050430">
    <property type="entry name" value="Peptidase_S1"/>
</dbReference>
<evidence type="ECO:0000259" key="3">
    <source>
        <dbReference type="PROSITE" id="PS50240"/>
    </source>
</evidence>
<dbReference type="EMBL" id="BJXA01000102">
    <property type="protein sequence ID" value="GEM43541.1"/>
    <property type="molecule type" value="Genomic_DNA"/>
</dbReference>
<gene>
    <name evidence="4" type="ORF">NN4_80600</name>
</gene>
<comment type="caution">
    <text evidence="4">The sequence shown here is derived from an EMBL/GenBank/DDBJ whole genome shotgun (WGS) entry which is preliminary data.</text>
</comment>
<dbReference type="InterPro" id="IPR001254">
    <property type="entry name" value="Trypsin_dom"/>
</dbReference>
<protein>
    <submittedName>
        <fullName evidence="4">Serine protease</fullName>
    </submittedName>
</protein>
<sequence>MDLRHHGTAALTAALIVLGLPGAPASAIVGGAETEASDYPWLAAVGSPLFLTRPSGQFCGGALISPDQLLTAAHCVALARQAPQALTVIFGRTELRGSEGVTVRVKDIRVHPDFHDSDVDGETVHHNDLAILTLDRPQPGPVLEVAVPQSNSGTILGWGATSEADESNTHLRTATVPLVPDAECAAAYGTAFDPRDMLCAGSTAADTGQYDSGGPLLVDGRLVGLTSWGKGAARPGFPGVYTKLSAVLF</sequence>
<keyword evidence="4" id="KW-0645">Protease</keyword>
<keyword evidence="5" id="KW-1185">Reference proteome</keyword>
<reference evidence="4 5" key="1">
    <citation type="submission" date="2019-07" db="EMBL/GenBank/DDBJ databases">
        <title>Whole genome shotgun sequence of Nocardia ninae NBRC 108245.</title>
        <authorList>
            <person name="Hosoyama A."/>
            <person name="Uohara A."/>
            <person name="Ohji S."/>
            <person name="Ichikawa N."/>
        </authorList>
    </citation>
    <scope>NUCLEOTIDE SEQUENCE [LARGE SCALE GENOMIC DNA]</scope>
    <source>
        <strain evidence="4 5">NBRC 108245</strain>
    </source>
</reference>